<reference evidence="1" key="1">
    <citation type="submission" date="2020-10" db="EMBL/GenBank/DDBJ databases">
        <authorList>
            <person name="Gilroy R."/>
        </authorList>
    </citation>
    <scope>NUCLEOTIDE SEQUENCE</scope>
    <source>
        <strain evidence="1">ChiGjej1B1-24693</strain>
    </source>
</reference>
<evidence type="ECO:0000313" key="2">
    <source>
        <dbReference type="Proteomes" id="UP000886842"/>
    </source>
</evidence>
<dbReference type="Proteomes" id="UP000886842">
    <property type="component" value="Unassembled WGS sequence"/>
</dbReference>
<evidence type="ECO:0000313" key="1">
    <source>
        <dbReference type="EMBL" id="HIT74595.1"/>
    </source>
</evidence>
<dbReference type="Gene3D" id="3.40.630.30">
    <property type="match status" value="1"/>
</dbReference>
<proteinExistence type="predicted"/>
<dbReference type="SUPFAM" id="SSF55729">
    <property type="entry name" value="Acyl-CoA N-acyltransferases (Nat)"/>
    <property type="match status" value="1"/>
</dbReference>
<feature type="non-terminal residue" evidence="1">
    <location>
        <position position="1"/>
    </location>
</feature>
<comment type="caution">
    <text evidence="1">The sequence shown here is derived from an EMBL/GenBank/DDBJ whole genome shotgun (WGS) entry which is preliminary data.</text>
</comment>
<dbReference type="InterPro" id="IPR016181">
    <property type="entry name" value="Acyl_CoA_acyltransferase"/>
</dbReference>
<organism evidence="1 2">
    <name type="scientific">Candidatus Avipropionibacterium avicola</name>
    <dbReference type="NCBI Taxonomy" id="2840701"/>
    <lineage>
        <taxon>Bacteria</taxon>
        <taxon>Bacillati</taxon>
        <taxon>Actinomycetota</taxon>
        <taxon>Actinomycetes</taxon>
        <taxon>Propionibacteriales</taxon>
        <taxon>Propionibacteriaceae</taxon>
        <taxon>Propionibacteriaceae incertae sedis</taxon>
        <taxon>Candidatus Avipropionibacterium</taxon>
    </lineage>
</organism>
<reference evidence="1" key="2">
    <citation type="journal article" date="2021" name="PeerJ">
        <title>Extensive microbial diversity within the chicken gut microbiome revealed by metagenomics and culture.</title>
        <authorList>
            <person name="Gilroy R."/>
            <person name="Ravi A."/>
            <person name="Getino M."/>
            <person name="Pursley I."/>
            <person name="Horton D.L."/>
            <person name="Alikhan N.F."/>
            <person name="Baker D."/>
            <person name="Gharbi K."/>
            <person name="Hall N."/>
            <person name="Watson M."/>
            <person name="Adriaenssens E.M."/>
            <person name="Foster-Nyarko E."/>
            <person name="Jarju S."/>
            <person name="Secka A."/>
            <person name="Antonio M."/>
            <person name="Oren A."/>
            <person name="Chaudhuri R.R."/>
            <person name="La Ragione R."/>
            <person name="Hildebrand F."/>
            <person name="Pallen M.J."/>
        </authorList>
    </citation>
    <scope>NUCLEOTIDE SEQUENCE</scope>
    <source>
        <strain evidence="1">ChiGjej1B1-24693</strain>
    </source>
</reference>
<accession>A0A9D1KLF3</accession>
<gene>
    <name evidence="1" type="ORF">IAA98_03330</name>
</gene>
<dbReference type="AlphaFoldDB" id="A0A9D1KLF3"/>
<sequence>HEGDELRGAALSTLPLRDNTTVAEVGLGVDPDRELTPIVTALWEALTERLADEGRTVVQLWQMHRDASTDPQVEPLVPATGSGAIVPDRWSELLGELGFTFEQAERHSVLDIEQHRDDWPGLAAEVARHSEGYELLTWSGATADELLGPLAQLRSRMSVDVPSGGLELEEEDWDAERVRLRDGLAISKGRTPLYAAARHRDSGELVAYTELELPSDHPQAAWQEDTLVHADHRGHRLGMAVKLANLDQLARIAAHVQRIHTWNADENEWMLAINVALGFAPVSVEGAWQRHL</sequence>
<dbReference type="EMBL" id="DVLP01000093">
    <property type="protein sequence ID" value="HIT74595.1"/>
    <property type="molecule type" value="Genomic_DNA"/>
</dbReference>
<name>A0A9D1KLF3_9ACTN</name>
<protein>
    <submittedName>
        <fullName evidence="1">GNAT family N-acetyltransferase</fullName>
    </submittedName>
</protein>